<gene>
    <name evidence="15" type="primary">F5</name>
</gene>
<dbReference type="PANTHER" id="PTHR46806">
    <property type="entry name" value="F5/8 TYPE C DOMAIN-CONTAINING PROTEIN"/>
    <property type="match status" value="1"/>
</dbReference>
<dbReference type="GO" id="GO:0038023">
    <property type="term" value="F:signaling receptor activity"/>
    <property type="evidence" value="ECO:0007669"/>
    <property type="project" value="TreeGrafter"/>
</dbReference>
<dbReference type="PIRSF" id="PIRSF000354">
    <property type="entry name" value="Factors_V_VIII"/>
    <property type="match status" value="1"/>
</dbReference>
<dbReference type="Proteomes" id="UP001652642">
    <property type="component" value="Chromosome 3"/>
</dbReference>
<dbReference type="CDD" id="cd14450">
    <property type="entry name" value="CuRO_3_FV_like"/>
    <property type="match status" value="1"/>
</dbReference>
<feature type="region of interest" description="Disordered" evidence="11">
    <location>
        <begin position="882"/>
        <end position="901"/>
    </location>
</feature>
<evidence type="ECO:0000256" key="7">
    <source>
        <dbReference type="ARBA" id="ARBA00022837"/>
    </source>
</evidence>
<evidence type="ECO:0000259" key="13">
    <source>
        <dbReference type="PROSITE" id="PS50022"/>
    </source>
</evidence>
<dbReference type="PROSITE" id="PS01285">
    <property type="entry name" value="FA58C_1"/>
    <property type="match status" value="2"/>
</dbReference>
<dbReference type="CDD" id="cd00057">
    <property type="entry name" value="FA58C"/>
    <property type="match status" value="2"/>
</dbReference>
<evidence type="ECO:0000256" key="6">
    <source>
        <dbReference type="ARBA" id="ARBA00022737"/>
    </source>
</evidence>
<keyword evidence="5 12" id="KW-0732">Signal</keyword>
<dbReference type="InterPro" id="IPR011707">
    <property type="entry name" value="Cu-oxidase-like_N"/>
</dbReference>
<reference evidence="15" key="1">
    <citation type="submission" date="2025-08" db="UniProtKB">
        <authorList>
            <consortium name="RefSeq"/>
        </authorList>
    </citation>
    <scope>IDENTIFICATION</scope>
</reference>
<keyword evidence="3" id="KW-0964">Secreted</keyword>
<evidence type="ECO:0000256" key="5">
    <source>
        <dbReference type="ARBA" id="ARBA00022729"/>
    </source>
</evidence>
<dbReference type="InterPro" id="IPR050633">
    <property type="entry name" value="Neuropilin_MCO_CoagFactor"/>
</dbReference>
<dbReference type="PROSITE" id="PS00079">
    <property type="entry name" value="MULTICOPPER_OXIDASE1"/>
    <property type="match status" value="1"/>
</dbReference>
<dbReference type="GO" id="GO:0016491">
    <property type="term" value="F:oxidoreductase activity"/>
    <property type="evidence" value="ECO:0007669"/>
    <property type="project" value="InterPro"/>
</dbReference>
<feature type="region of interest" description="Disordered" evidence="11">
    <location>
        <begin position="749"/>
        <end position="774"/>
    </location>
</feature>
<feature type="disulfide bond" evidence="10">
    <location>
        <begin position="504"/>
        <end position="530"/>
    </location>
</feature>
<feature type="region of interest" description="Disordered" evidence="11">
    <location>
        <begin position="816"/>
        <end position="843"/>
    </location>
</feature>
<feature type="compositionally biased region" description="Polar residues" evidence="11">
    <location>
        <begin position="821"/>
        <end position="838"/>
    </location>
</feature>
<proteinExistence type="inferred from homology"/>
<dbReference type="GO" id="GO:0016504">
    <property type="term" value="F:peptidase activator activity"/>
    <property type="evidence" value="ECO:0007669"/>
    <property type="project" value="UniProtKB-KW"/>
</dbReference>
<dbReference type="Gene3D" id="2.60.120.260">
    <property type="entry name" value="Galactose-binding domain-like"/>
    <property type="match status" value="2"/>
</dbReference>
<dbReference type="SMART" id="SM00231">
    <property type="entry name" value="FA58C"/>
    <property type="match status" value="2"/>
</dbReference>
<evidence type="ECO:0000313" key="15">
    <source>
        <dbReference type="RefSeq" id="XP_020640601.2"/>
    </source>
</evidence>
<dbReference type="GO" id="GO:0005576">
    <property type="term" value="C:extracellular region"/>
    <property type="evidence" value="ECO:0007669"/>
    <property type="project" value="UniProtKB-SubCell"/>
</dbReference>
<dbReference type="InterPro" id="IPR000421">
    <property type="entry name" value="FA58C"/>
</dbReference>
<dbReference type="CDD" id="cd14454">
    <property type="entry name" value="CuRO_4_FV_like"/>
    <property type="match status" value="1"/>
</dbReference>
<evidence type="ECO:0000256" key="1">
    <source>
        <dbReference type="ARBA" id="ARBA00004613"/>
    </source>
</evidence>
<dbReference type="InterPro" id="IPR033138">
    <property type="entry name" value="Cu_oxidase_CS"/>
</dbReference>
<evidence type="ECO:0000313" key="14">
    <source>
        <dbReference type="Proteomes" id="UP001652642"/>
    </source>
</evidence>
<keyword evidence="6" id="KW-0677">Repeat</keyword>
<dbReference type="GO" id="GO:0005886">
    <property type="term" value="C:plasma membrane"/>
    <property type="evidence" value="ECO:0007669"/>
    <property type="project" value="TreeGrafter"/>
</dbReference>
<dbReference type="PROSITE" id="PS01286">
    <property type="entry name" value="FA58C_2"/>
    <property type="match status" value="2"/>
</dbReference>
<accession>A0A6J0SW27</accession>
<dbReference type="Pfam" id="PF00754">
    <property type="entry name" value="F5_F8_type_C"/>
    <property type="match status" value="2"/>
</dbReference>
<dbReference type="SUPFAM" id="SSF49785">
    <property type="entry name" value="Galactose-binding domain-like"/>
    <property type="match status" value="2"/>
</dbReference>
<evidence type="ECO:0000256" key="12">
    <source>
        <dbReference type="SAM" id="SignalP"/>
    </source>
</evidence>
<dbReference type="GeneID" id="110074606"/>
<dbReference type="RefSeq" id="XP_020640601.2">
    <property type="nucleotide sequence ID" value="XM_020784942.2"/>
</dbReference>
<comment type="similarity">
    <text evidence="2">Belongs to the multicopper oxidase family.</text>
</comment>
<keyword evidence="7" id="KW-0106">Calcium</keyword>
<dbReference type="Pfam" id="PF07731">
    <property type="entry name" value="Cu-oxidase_2"/>
    <property type="match status" value="1"/>
</dbReference>
<dbReference type="CTD" id="2153"/>
<feature type="domain" description="F5/8 type C" evidence="13">
    <location>
        <begin position="1639"/>
        <end position="1790"/>
    </location>
</feature>
<dbReference type="SUPFAM" id="SSF49503">
    <property type="entry name" value="Cupredoxins"/>
    <property type="match status" value="6"/>
</dbReference>
<dbReference type="CDD" id="cd14453">
    <property type="entry name" value="CuRO_2_FV_like"/>
    <property type="match status" value="1"/>
</dbReference>
<evidence type="ECO:0000256" key="2">
    <source>
        <dbReference type="ARBA" id="ARBA00010609"/>
    </source>
</evidence>
<dbReference type="Pfam" id="PF07732">
    <property type="entry name" value="Cu-oxidase_3"/>
    <property type="match status" value="3"/>
</dbReference>
<dbReference type="GO" id="GO:0005507">
    <property type="term" value="F:copper ion binding"/>
    <property type="evidence" value="ECO:0007669"/>
    <property type="project" value="InterPro"/>
</dbReference>
<feature type="signal peptide" evidence="12">
    <location>
        <begin position="1"/>
        <end position="22"/>
    </location>
</feature>
<feature type="domain" description="F5/8 type C" evidence="13">
    <location>
        <begin position="1795"/>
        <end position="1949"/>
    </location>
</feature>
<dbReference type="InterPro" id="IPR011706">
    <property type="entry name" value="Cu-oxidase_C"/>
</dbReference>
<keyword evidence="8 10" id="KW-1015">Disulfide bond</keyword>
<keyword evidence="9" id="KW-0325">Glycoprotein</keyword>
<dbReference type="PANTHER" id="PTHR46806:SF10">
    <property type="entry name" value="COAGULATION FACTOR V"/>
    <property type="match status" value="1"/>
</dbReference>
<sequence length="1952" mass="221984">MGTCGLVLIFKCLLMFLDFGWQGVGNPRAEAARLREYYIVAQVTSWNYSSSVEELSSLPKSDPLFKKIIYTEYEADFKTEKPRNGLSGLLGPTLRAEVGDTLVVHFKNLASKELNIHLQGILYTRWSKDSSYFDGISQTGRLDSAVPPGKTYKYVWEVTTEAGPREADPPCLTYSYYSHINMVQDYNSGLIGPLLICKEGSLNEDGTQKLFDKEYVLMFGVFDESKSWQKAPSLVYTINGYANGTLPDVQACAYDRISWHLMGMSSGPELFSIHFNGQTLEHNRYKVSTVNLVGGASATANMSVSKTGRWLISSLVAKHLQAGMHGYLNVEDCGNPDTLTRKLSFKELRMIKDWDYFIAAEEIIWDYAPDIPDTVDRKYKAQYLENFSNLIGKKYKKAVFRQYKDESFSKRIDNTWSKEHGILGPVIRAQVRDRIKIVFKNMASRPYSIYVHGVTLSKDAEGAVYPSDSKENITEGKAVQPGEIYIYEWTVHDTDEPSAKDAQCITRLYHSAVDVTRDIASGLIGPLLICKRKALDKKGIQNKADEEQHAVFTVFDENQSWYLEDNIKEYSGSPSTVKKDDPKFYRSNVMHTINGYASDRTDILGFCQSEIVEWHLASVGIQDEIVPVHLSGHTFLSRRKEQDILNLFPMSGESATVTMDNIGTWLLSSWGSREMNNGMRLRFRDAKCDKDYEGENEDDFDEEEDDVSVSYVNVVKFAPEKAQLSKGKEKENRGVVVDDSQERKAAELGFLDEENKKEQSSELNGVSVEEEEDEEQRMFAAMLGLRSFNGSDTKEEELNLTAIAVEEEVYSIRSDGDGFLNNDSSGNSHQEFTNNSDPSHGDRLQEILSTTSYPTSVESFLPNTSLSGEISFSDITGAVSTLSSQHSQDDHEDNATQTSGIYTQTLEPQYLRTNETDQSKIEVKLVSTNAPFLEKEENETERDTSEGRREKRILSEATLFALKEMCALLLHVQQKGNLSTLDNTTSKIQFRAVPTEEDALSLNNVETDDFLYDYEDDKEEEMTEPSWLSTNLTLVMEEMVEVNGSDPQHVPELAFSRTEKYDNLTLDSLLGSFVSPPIPKAVKNMTGSPRQRPKCPPKKTVYEWNAVSEKTNDETQASFTKDAYNELQNNSQNATMFPENTTLSSKRNLELYKNDSPFEIGQPEISKKHEALNEKRNENCTIKTSGTFIKARRKTKPSRVLTARTSKPLMTPRGFSQTSVATEAKDTMPLNETNDTHTQNQVKPVVTIGLPIENGDYQEYVLDNVEYEDSSSDSYEFQTVYYDNPYTGDSRLDPTTVRDPDDIAGRYLRALKKGGNVRRYYIAAEEIFWDYAAHRKSTARSGPTRTVYKKVVFRSYKDDTFMIPNTGGEYEEHLGILGPVIRAEVEDVIQVQFKNLASRTYSLHAHGLYYEKSSEGRSYNDQSPEWFRMDDAILPNHTYTYVWHATKRSGPAANQKVCKSWAYYSAVNPEKDINSGLIGPILICQKGMLDEYNRPIDMREFVLFFMVFDEEKSWYFNKHDKKTLAERSTRAQQHHIFPAINGVPYQLQGLRMYKDEEVHWHLLNMGGPKDIHVIHFHGHTFVEQGMEDHQLGVYPLLPGSFTTVEMKPSKIGTWLLETEVSEYQEAGMQAFFTVIDKECRLPMGLESGIIQDSQISASGHTGYWKPQLARLNGAGKYNAWSTEKKSNEHPWIQVDLQREVLITGVKTQGAMQMLKHLYIMDYFITYSKNGRKWNVFKGNHTGTQKLFEGNSDGNEIKENRLDPPILARYIRLYPNMFYNRPALRMELLGCETGDCSMPLGMENGAITNAQITASSYKKTWWSSWEPSLARLNLKGRTNAWQAKSNNNQQWLQIDLLQPKKITGIITQGAKSMTTEMYVKTFAILYSDDNSAWTSYLDDTTSREKMFTGNINSRGQVKHFFKPPIFSRFIRVIPKTWNQSIALRIELFGCDAF</sequence>
<feature type="chain" id="PRO_5046803521" evidence="12">
    <location>
        <begin position="23"/>
        <end position="1952"/>
    </location>
</feature>
<evidence type="ECO:0000256" key="4">
    <source>
        <dbReference type="ARBA" id="ARBA00022723"/>
    </source>
</evidence>
<feature type="disulfide bond" evidence="10">
    <location>
        <begin position="171"/>
        <end position="197"/>
    </location>
</feature>
<evidence type="ECO:0000256" key="3">
    <source>
        <dbReference type="ARBA" id="ARBA00022525"/>
    </source>
</evidence>
<feature type="disulfide bond" evidence="10">
    <location>
        <begin position="252"/>
        <end position="333"/>
    </location>
</feature>
<evidence type="ECO:0000256" key="10">
    <source>
        <dbReference type="PIRSR" id="PIRSR000354-1"/>
    </source>
</evidence>
<dbReference type="PROSITE" id="PS50022">
    <property type="entry name" value="FA58C_3"/>
    <property type="match status" value="2"/>
</dbReference>
<evidence type="ECO:0000256" key="11">
    <source>
        <dbReference type="SAM" id="MobiDB-lite"/>
    </source>
</evidence>
<dbReference type="InterPro" id="IPR008979">
    <property type="entry name" value="Galactose-bd-like_sf"/>
</dbReference>
<feature type="disulfide bond" evidence="10">
    <location>
        <begin position="607"/>
        <end position="688"/>
    </location>
</feature>
<protein>
    <submittedName>
        <fullName evidence="15">Coagulation factor V</fullName>
    </submittedName>
</protein>
<keyword evidence="14" id="KW-1185">Reference proteome</keyword>
<dbReference type="InterPro" id="IPR024715">
    <property type="entry name" value="Factor_5/8-like"/>
</dbReference>
<evidence type="ECO:0000256" key="9">
    <source>
        <dbReference type="ARBA" id="ARBA00023180"/>
    </source>
</evidence>
<evidence type="ECO:0000256" key="8">
    <source>
        <dbReference type="ARBA" id="ARBA00023157"/>
    </source>
</evidence>
<keyword evidence="4" id="KW-0479">Metal-binding</keyword>
<dbReference type="InterPro" id="IPR008972">
    <property type="entry name" value="Cupredoxin"/>
</dbReference>
<comment type="subcellular location">
    <subcellularLocation>
        <location evidence="1">Secreted</location>
    </subcellularLocation>
</comment>
<dbReference type="GO" id="GO:0044469">
    <property type="term" value="P:venom-mediated blood coagulation"/>
    <property type="evidence" value="ECO:0007669"/>
    <property type="project" value="UniProtKB-ARBA"/>
</dbReference>
<dbReference type="GO" id="GO:0032991">
    <property type="term" value="C:protein-containing complex"/>
    <property type="evidence" value="ECO:0007669"/>
    <property type="project" value="UniProtKB-ARBA"/>
</dbReference>
<dbReference type="Gene3D" id="2.60.40.420">
    <property type="entry name" value="Cupredoxins - blue copper proteins"/>
    <property type="match status" value="5"/>
</dbReference>
<name>A0A6J0SW27_9SAUR</name>
<dbReference type="GO" id="GO:0090729">
    <property type="term" value="F:toxin activity"/>
    <property type="evidence" value="ECO:0007669"/>
    <property type="project" value="UniProtKB-KW"/>
</dbReference>
<organism evidence="14 15">
    <name type="scientific">Pogona vitticeps</name>
    <name type="common">central bearded dragon</name>
    <dbReference type="NCBI Taxonomy" id="103695"/>
    <lineage>
        <taxon>Eukaryota</taxon>
        <taxon>Metazoa</taxon>
        <taxon>Chordata</taxon>
        <taxon>Craniata</taxon>
        <taxon>Vertebrata</taxon>
        <taxon>Euteleostomi</taxon>
        <taxon>Lepidosauria</taxon>
        <taxon>Squamata</taxon>
        <taxon>Bifurcata</taxon>
        <taxon>Unidentata</taxon>
        <taxon>Episquamata</taxon>
        <taxon>Toxicofera</taxon>
        <taxon>Iguania</taxon>
        <taxon>Acrodonta</taxon>
        <taxon>Agamidae</taxon>
        <taxon>Amphibolurinae</taxon>
        <taxon>Pogona</taxon>
    </lineage>
</organism>